<feature type="domain" description="HTH arsR-type" evidence="4">
    <location>
        <begin position="18"/>
        <end position="89"/>
    </location>
</feature>
<evidence type="ECO:0000313" key="6">
    <source>
        <dbReference type="Proteomes" id="UP000321085"/>
    </source>
</evidence>
<dbReference type="InterPro" id="IPR036388">
    <property type="entry name" value="WH-like_DNA-bd_sf"/>
</dbReference>
<proteinExistence type="predicted"/>
<keyword evidence="1" id="KW-0805">Transcription regulation</keyword>
<evidence type="ECO:0000256" key="2">
    <source>
        <dbReference type="ARBA" id="ARBA00023125"/>
    </source>
</evidence>
<dbReference type="GO" id="GO:0003700">
    <property type="term" value="F:DNA-binding transcription factor activity"/>
    <property type="evidence" value="ECO:0007669"/>
    <property type="project" value="InterPro"/>
</dbReference>
<dbReference type="CDD" id="cd00090">
    <property type="entry name" value="HTH_ARSR"/>
    <property type="match status" value="1"/>
</dbReference>
<dbReference type="PIRSF" id="PIRSF030050">
    <property type="entry name" value="UCP030050_HTH"/>
    <property type="match status" value="1"/>
</dbReference>
<keyword evidence="2" id="KW-0238">DNA-binding</keyword>
<dbReference type="AlphaFoldDB" id="A0A512BWQ3"/>
<dbReference type="SUPFAM" id="SSF46785">
    <property type="entry name" value="Winged helix' DNA-binding domain"/>
    <property type="match status" value="1"/>
</dbReference>
<dbReference type="GO" id="GO:0003677">
    <property type="term" value="F:DNA binding"/>
    <property type="evidence" value="ECO:0007669"/>
    <property type="project" value="UniProtKB-KW"/>
</dbReference>
<protein>
    <submittedName>
        <fullName evidence="5">Transcriptional regulator</fullName>
    </submittedName>
</protein>
<dbReference type="SMART" id="SM00418">
    <property type="entry name" value="HTH_ARSR"/>
    <property type="match status" value="1"/>
</dbReference>
<dbReference type="InterPro" id="IPR051011">
    <property type="entry name" value="Metal_resp_trans_reg"/>
</dbReference>
<dbReference type="EMBL" id="BJYU01000063">
    <property type="protein sequence ID" value="GEO16384.1"/>
    <property type="molecule type" value="Genomic_DNA"/>
</dbReference>
<dbReference type="InterPro" id="IPR011991">
    <property type="entry name" value="ArsR-like_HTH"/>
</dbReference>
<dbReference type="Proteomes" id="UP000321085">
    <property type="component" value="Unassembled WGS sequence"/>
</dbReference>
<keyword evidence="6" id="KW-1185">Reference proteome</keyword>
<evidence type="ECO:0000256" key="3">
    <source>
        <dbReference type="ARBA" id="ARBA00023163"/>
    </source>
</evidence>
<dbReference type="Pfam" id="PF01022">
    <property type="entry name" value="HTH_5"/>
    <property type="match status" value="1"/>
</dbReference>
<evidence type="ECO:0000256" key="1">
    <source>
        <dbReference type="ARBA" id="ARBA00023015"/>
    </source>
</evidence>
<comment type="caution">
    <text evidence="5">The sequence shown here is derived from an EMBL/GenBank/DDBJ whole genome shotgun (WGS) entry which is preliminary data.</text>
</comment>
<gene>
    <name evidence="5" type="ORF">MAE02_40800</name>
</gene>
<dbReference type="InterPro" id="IPR016943">
    <property type="entry name" value="UCP030050_HTH"/>
</dbReference>
<dbReference type="InterPro" id="IPR036390">
    <property type="entry name" value="WH_DNA-bd_sf"/>
</dbReference>
<keyword evidence="3" id="KW-0804">Transcription</keyword>
<organism evidence="5 6">
    <name type="scientific">Microvirga aerophila</name>
    <dbReference type="NCBI Taxonomy" id="670291"/>
    <lineage>
        <taxon>Bacteria</taxon>
        <taxon>Pseudomonadati</taxon>
        <taxon>Pseudomonadota</taxon>
        <taxon>Alphaproteobacteria</taxon>
        <taxon>Hyphomicrobiales</taxon>
        <taxon>Methylobacteriaceae</taxon>
        <taxon>Microvirga</taxon>
    </lineage>
</organism>
<dbReference type="PANTHER" id="PTHR43132:SF2">
    <property type="entry name" value="ARSENICAL RESISTANCE OPERON REPRESSOR ARSR-RELATED"/>
    <property type="match status" value="1"/>
</dbReference>
<reference evidence="5 6" key="1">
    <citation type="submission" date="2019-07" db="EMBL/GenBank/DDBJ databases">
        <title>Whole genome shotgun sequence of Microvirga aerophila NBRC 106136.</title>
        <authorList>
            <person name="Hosoyama A."/>
            <person name="Uohara A."/>
            <person name="Ohji S."/>
            <person name="Ichikawa N."/>
        </authorList>
    </citation>
    <scope>NUCLEOTIDE SEQUENCE [LARGE SCALE GENOMIC DNA]</scope>
    <source>
        <strain evidence="5 6">NBRC 106136</strain>
    </source>
</reference>
<sequence>MSTFKRKFLTLVAEESPETLRGIASPARIRILKLLQTQGPLNVNEISDALDLPQSTIATHIQVLERSGLIATETLKASKGQQKVCSIRYDEIIIRFDDQDALKSKDHVEVSMPIGLYTSCDVSAPCGLCSTESVLGVLDVPDFFLDPNRMSASLIWFRRGFVEYKFPNNGKVLGAKIDRLEFVMELSSEVPGTSLDWPSEISLWVNNVKVGSWISPSDFGDKRGLYTPQWWKLEGSQYGKLVTWQISRSGTSVNDVQISDVTLDKLELDKHHGIRLRIGIDDTARHPGGINIFGRGFGNYDQDIVMRMHLKRQPDAFV</sequence>
<dbReference type="RefSeq" id="WP_147021952.1">
    <property type="nucleotide sequence ID" value="NZ_BJYU01000063.1"/>
</dbReference>
<dbReference type="Gene3D" id="1.10.10.10">
    <property type="entry name" value="Winged helix-like DNA-binding domain superfamily/Winged helix DNA-binding domain"/>
    <property type="match status" value="1"/>
</dbReference>
<dbReference type="PANTHER" id="PTHR43132">
    <property type="entry name" value="ARSENICAL RESISTANCE OPERON REPRESSOR ARSR-RELATED"/>
    <property type="match status" value="1"/>
</dbReference>
<name>A0A512BWQ3_9HYPH</name>
<evidence type="ECO:0000259" key="4">
    <source>
        <dbReference type="SMART" id="SM00418"/>
    </source>
</evidence>
<evidence type="ECO:0000313" key="5">
    <source>
        <dbReference type="EMBL" id="GEO16384.1"/>
    </source>
</evidence>
<accession>A0A512BWQ3</accession>
<dbReference type="InterPro" id="IPR001845">
    <property type="entry name" value="HTH_ArsR_DNA-bd_dom"/>
</dbReference>